<reference evidence="7 8" key="1">
    <citation type="journal article" date="2011" name="J. Bacteriol.">
        <title>Genome sequence of 'Pedosphaera parvula' Ellin514, an aerobic Verrucomicrobial isolate from pasture soil.</title>
        <authorList>
            <person name="Kant R."/>
            <person name="van Passel M.W."/>
            <person name="Sangwan P."/>
            <person name="Palva A."/>
            <person name="Lucas S."/>
            <person name="Copeland A."/>
            <person name="Lapidus A."/>
            <person name="Glavina Del Rio T."/>
            <person name="Dalin E."/>
            <person name="Tice H."/>
            <person name="Bruce D."/>
            <person name="Goodwin L."/>
            <person name="Pitluck S."/>
            <person name="Chertkov O."/>
            <person name="Larimer F.W."/>
            <person name="Land M.L."/>
            <person name="Hauser L."/>
            <person name="Brettin T.S."/>
            <person name="Detter J.C."/>
            <person name="Han S."/>
            <person name="de Vos W.M."/>
            <person name="Janssen P.H."/>
            <person name="Smidt H."/>
        </authorList>
    </citation>
    <scope>NUCLEOTIDE SEQUENCE [LARGE SCALE GENOMIC DNA]</scope>
    <source>
        <strain evidence="7 8">Ellin514</strain>
    </source>
</reference>
<evidence type="ECO:0000259" key="6">
    <source>
        <dbReference type="Pfam" id="PF00884"/>
    </source>
</evidence>
<dbReference type="PROSITE" id="PS00149">
    <property type="entry name" value="SULFATASE_2"/>
    <property type="match status" value="1"/>
</dbReference>
<feature type="domain" description="Sulfatase N-terminal" evidence="6">
    <location>
        <begin position="18"/>
        <end position="352"/>
    </location>
</feature>
<dbReference type="SUPFAM" id="SSF53649">
    <property type="entry name" value="Alkaline phosphatase-like"/>
    <property type="match status" value="1"/>
</dbReference>
<evidence type="ECO:0000313" key="8">
    <source>
        <dbReference type="Proteomes" id="UP000003688"/>
    </source>
</evidence>
<dbReference type="STRING" id="320771.Cflav_PD4852"/>
<keyword evidence="4" id="KW-0325">Glycoprotein</keyword>
<dbReference type="GO" id="GO:0016787">
    <property type="term" value="F:hydrolase activity"/>
    <property type="evidence" value="ECO:0007669"/>
    <property type="project" value="UniProtKB-KW"/>
</dbReference>
<comment type="similarity">
    <text evidence="1">Belongs to the sulfatase family.</text>
</comment>
<dbReference type="Proteomes" id="UP000003688">
    <property type="component" value="Unassembled WGS sequence"/>
</dbReference>
<evidence type="ECO:0000313" key="7">
    <source>
        <dbReference type="EMBL" id="EEF61812.1"/>
    </source>
</evidence>
<feature type="region of interest" description="Disordered" evidence="5">
    <location>
        <begin position="225"/>
        <end position="254"/>
    </location>
</feature>
<dbReference type="PROSITE" id="PS00523">
    <property type="entry name" value="SULFATASE_1"/>
    <property type="match status" value="1"/>
</dbReference>
<dbReference type="AlphaFoldDB" id="B9XEU8"/>
<accession>B9XEU8</accession>
<dbReference type="InterPro" id="IPR024607">
    <property type="entry name" value="Sulfatase_CS"/>
</dbReference>
<evidence type="ECO:0000256" key="1">
    <source>
        <dbReference type="ARBA" id="ARBA00008779"/>
    </source>
</evidence>
<keyword evidence="2" id="KW-0732">Signal</keyword>
<evidence type="ECO:0000256" key="4">
    <source>
        <dbReference type="ARBA" id="ARBA00023180"/>
    </source>
</evidence>
<keyword evidence="3" id="KW-0378">Hydrolase</keyword>
<comment type="caution">
    <text evidence="7">The sequence shown here is derived from an EMBL/GenBank/DDBJ whole genome shotgun (WGS) entry which is preliminary data.</text>
</comment>
<dbReference type="PANTHER" id="PTHR43108:SF8">
    <property type="entry name" value="SD21168P"/>
    <property type="match status" value="1"/>
</dbReference>
<keyword evidence="8" id="KW-1185">Reference proteome</keyword>
<dbReference type="Gene3D" id="3.40.720.10">
    <property type="entry name" value="Alkaline Phosphatase, subunit A"/>
    <property type="match status" value="1"/>
</dbReference>
<dbReference type="PANTHER" id="PTHR43108">
    <property type="entry name" value="N-ACETYLGLUCOSAMINE-6-SULFATASE FAMILY MEMBER"/>
    <property type="match status" value="1"/>
</dbReference>
<dbReference type="CDD" id="cd16031">
    <property type="entry name" value="G6S_like"/>
    <property type="match status" value="1"/>
</dbReference>
<gene>
    <name evidence="7" type="ORF">Cflav_PD4852</name>
</gene>
<protein>
    <submittedName>
        <fullName evidence="7">Sulfatase</fullName>
    </submittedName>
</protein>
<dbReference type="InterPro" id="IPR000917">
    <property type="entry name" value="Sulfatase_N"/>
</dbReference>
<evidence type="ECO:0000256" key="5">
    <source>
        <dbReference type="SAM" id="MobiDB-lite"/>
    </source>
</evidence>
<evidence type="ECO:0000256" key="2">
    <source>
        <dbReference type="ARBA" id="ARBA00022729"/>
    </source>
</evidence>
<sequence>MLLTLTLPIRAAETNSQPNIVFILVDDIRWDAFGCMGHPFVKTPNIDRIAKEGALFKNFFVTLPLCSPSRGSFLTGQYAHVNGVTNNGEHSTLSHQLVTFPRLLHDAGYETSFVGKWHMGTDDTPRPGFDHWLSFKGQGVYENPNLNIDGKVSRVEGYITDILNSRAVEFVKQEHKKPFCLYVGHKAVHGPFTPAERHKELYTKEQIPHPPSIDDDLAGKPVLTRKEQQGPKDGQKPQKVGFDDEAERPMGKVPERLVRQQLRTLMAIDEGVGQLLRALEESRQLENTVIIFTSDNGYFWGEHHLGDKRWAYEESIRDPLLIRYPKLIKPGTVRDQMVLNIDIAPTLLELAHAPVSRSMQGRSLVPLFNKDSVEWRKSALFEYFQEKAYPRTPTWQAIRTEQWKYIHYTELEGMDELYNLKADSYEMKNLIKEQSARSSLQELKSELGKLLKQTSN</sequence>
<proteinExistence type="inferred from homology"/>
<organism evidence="7 8">
    <name type="scientific">Pedosphaera parvula (strain Ellin514)</name>
    <dbReference type="NCBI Taxonomy" id="320771"/>
    <lineage>
        <taxon>Bacteria</taxon>
        <taxon>Pseudomonadati</taxon>
        <taxon>Verrucomicrobiota</taxon>
        <taxon>Pedosphaerae</taxon>
        <taxon>Pedosphaerales</taxon>
        <taxon>Pedosphaeraceae</taxon>
        <taxon>Pedosphaera</taxon>
    </lineage>
</organism>
<dbReference type="InterPro" id="IPR017850">
    <property type="entry name" value="Alkaline_phosphatase_core_sf"/>
</dbReference>
<evidence type="ECO:0000256" key="3">
    <source>
        <dbReference type="ARBA" id="ARBA00022801"/>
    </source>
</evidence>
<name>B9XEU8_PEDPL</name>
<feature type="compositionally biased region" description="Basic and acidic residues" evidence="5">
    <location>
        <begin position="225"/>
        <end position="236"/>
    </location>
</feature>
<dbReference type="EMBL" id="ABOX02000008">
    <property type="protein sequence ID" value="EEF61812.1"/>
    <property type="molecule type" value="Genomic_DNA"/>
</dbReference>
<dbReference type="Pfam" id="PF00884">
    <property type="entry name" value="Sulfatase"/>
    <property type="match status" value="1"/>
</dbReference>